<protein>
    <submittedName>
        <fullName evidence="2">Uncharacterized protein</fullName>
    </submittedName>
</protein>
<keyword evidence="1" id="KW-1133">Transmembrane helix</keyword>
<feature type="transmembrane region" description="Helical" evidence="1">
    <location>
        <begin position="29"/>
        <end position="50"/>
    </location>
</feature>
<name>A0A6C0LUC7_9ZZZZ</name>
<evidence type="ECO:0000256" key="1">
    <source>
        <dbReference type="SAM" id="Phobius"/>
    </source>
</evidence>
<keyword evidence="1" id="KW-0472">Membrane</keyword>
<proteinExistence type="predicted"/>
<organism evidence="2">
    <name type="scientific">viral metagenome</name>
    <dbReference type="NCBI Taxonomy" id="1070528"/>
    <lineage>
        <taxon>unclassified sequences</taxon>
        <taxon>metagenomes</taxon>
        <taxon>organismal metagenomes</taxon>
    </lineage>
</organism>
<reference evidence="2" key="1">
    <citation type="journal article" date="2020" name="Nature">
        <title>Giant virus diversity and host interactions through global metagenomics.</title>
        <authorList>
            <person name="Schulz F."/>
            <person name="Roux S."/>
            <person name="Paez-Espino D."/>
            <person name="Jungbluth S."/>
            <person name="Walsh D.A."/>
            <person name="Denef V.J."/>
            <person name="McMahon K.D."/>
            <person name="Konstantinidis K.T."/>
            <person name="Eloe-Fadrosh E.A."/>
            <person name="Kyrpides N.C."/>
            <person name="Woyke T."/>
        </authorList>
    </citation>
    <scope>NUCLEOTIDE SEQUENCE</scope>
    <source>
        <strain evidence="2">GVMAG-S-1016704-121</strain>
    </source>
</reference>
<dbReference type="EMBL" id="MN740559">
    <property type="protein sequence ID" value="QHU33608.1"/>
    <property type="molecule type" value="Genomic_DNA"/>
</dbReference>
<evidence type="ECO:0000313" key="2">
    <source>
        <dbReference type="EMBL" id="QHU33608.1"/>
    </source>
</evidence>
<accession>A0A6C0LUC7</accession>
<feature type="transmembrane region" description="Helical" evidence="1">
    <location>
        <begin position="7"/>
        <end position="23"/>
    </location>
</feature>
<dbReference type="AlphaFoldDB" id="A0A6C0LUC7"/>
<keyword evidence="1" id="KW-0812">Transmembrane</keyword>
<sequence length="123" mass="13484">MNTSFHIMLVVGFIAIQVMAFSLNDPSMIWVSIAASTFMILYVFGQFMTANKYDVAAIKRLNNAGTAVGTAANSVRDPNNRFNTWLRDRAFPSVNARASSVLGAESRIGRTMRSMGLGSKIEQ</sequence>